<dbReference type="GO" id="GO:0005667">
    <property type="term" value="C:transcription regulator complex"/>
    <property type="evidence" value="ECO:0007669"/>
    <property type="project" value="TreeGrafter"/>
</dbReference>
<dbReference type="Proteomes" id="UP001347796">
    <property type="component" value="Unassembled WGS sequence"/>
</dbReference>
<proteinExistence type="predicted"/>
<keyword evidence="1 4" id="KW-0238">DNA-binding</keyword>
<evidence type="ECO:0000313" key="7">
    <source>
        <dbReference type="Proteomes" id="UP001347796"/>
    </source>
</evidence>
<sequence length="315" mass="36444">MQKIIRNYFINDSLAITRTDQKNQECFEKECDILFKCFNSREYLPCFQRFANFLNSLLPIEYQYLLQSNDKFARALVSLRFFQGKFDDVCNLLQNHSFKDKTGLLKLWDTSHYRLREVGIGRPLNAVKRFRIRQSNPPPKGICVDGTRPTLKLPTRSLTILRRWFTAHIDSPYPTKEEKDNLSKETGLTLLQIKTWMSNTRRRQKQHPDEASGNKCGSVILANIQKMKYVVEQKEVEDEEESITGVNSITRRDANDIDNKLFSTFNPMDPENRLTSVPKSSVHNAVTSNQLKEEIVQSSESLGALQNICNNLKGK</sequence>
<dbReference type="SMART" id="SM00389">
    <property type="entry name" value="HOX"/>
    <property type="match status" value="1"/>
</dbReference>
<dbReference type="SUPFAM" id="SSF46689">
    <property type="entry name" value="Homeodomain-like"/>
    <property type="match status" value="1"/>
</dbReference>
<evidence type="ECO:0000256" key="1">
    <source>
        <dbReference type="ARBA" id="ARBA00023125"/>
    </source>
</evidence>
<dbReference type="InterPro" id="IPR009057">
    <property type="entry name" value="Homeodomain-like_sf"/>
</dbReference>
<dbReference type="AlphaFoldDB" id="A0AAN8KHK1"/>
<protein>
    <recommendedName>
        <fullName evidence="5">Homeobox domain-containing protein</fullName>
    </recommendedName>
</protein>
<dbReference type="InterPro" id="IPR031701">
    <property type="entry name" value="SIX1_SD"/>
</dbReference>
<dbReference type="CDD" id="cd00086">
    <property type="entry name" value="homeodomain"/>
    <property type="match status" value="1"/>
</dbReference>
<evidence type="ECO:0000256" key="4">
    <source>
        <dbReference type="PROSITE-ProRule" id="PRU00108"/>
    </source>
</evidence>
<keyword evidence="2 4" id="KW-0371">Homeobox</keyword>
<accession>A0AAN8KHK1</accession>
<dbReference type="Pfam" id="PF16878">
    <property type="entry name" value="SIX1_SD"/>
    <property type="match status" value="1"/>
</dbReference>
<dbReference type="Pfam" id="PF05920">
    <property type="entry name" value="Homeobox_KN"/>
    <property type="match status" value="1"/>
</dbReference>
<dbReference type="InterPro" id="IPR001356">
    <property type="entry name" value="HD"/>
</dbReference>
<keyword evidence="7" id="KW-1185">Reference proteome</keyword>
<dbReference type="Gene3D" id="1.10.10.60">
    <property type="entry name" value="Homeodomain-like"/>
    <property type="match status" value="1"/>
</dbReference>
<organism evidence="6 7">
    <name type="scientific">Patella caerulea</name>
    <name type="common">Rayed Mediterranean limpet</name>
    <dbReference type="NCBI Taxonomy" id="87958"/>
    <lineage>
        <taxon>Eukaryota</taxon>
        <taxon>Metazoa</taxon>
        <taxon>Spiralia</taxon>
        <taxon>Lophotrochozoa</taxon>
        <taxon>Mollusca</taxon>
        <taxon>Gastropoda</taxon>
        <taxon>Patellogastropoda</taxon>
        <taxon>Patelloidea</taxon>
        <taxon>Patellidae</taxon>
        <taxon>Patella</taxon>
    </lineage>
</organism>
<keyword evidence="3 4" id="KW-0539">Nucleus</keyword>
<evidence type="ECO:0000259" key="5">
    <source>
        <dbReference type="PROSITE" id="PS50071"/>
    </source>
</evidence>
<dbReference type="PROSITE" id="PS50071">
    <property type="entry name" value="HOMEOBOX_2"/>
    <property type="match status" value="1"/>
</dbReference>
<dbReference type="GO" id="GO:0000981">
    <property type="term" value="F:DNA-binding transcription factor activity, RNA polymerase II-specific"/>
    <property type="evidence" value="ECO:0007669"/>
    <property type="project" value="TreeGrafter"/>
</dbReference>
<comment type="subcellular location">
    <subcellularLocation>
        <location evidence="4">Nucleus</location>
    </subcellularLocation>
</comment>
<name>A0AAN8KHK1_PATCE</name>
<comment type="caution">
    <text evidence="6">The sequence shown here is derived from an EMBL/GenBank/DDBJ whole genome shotgun (WGS) entry which is preliminary data.</text>
</comment>
<evidence type="ECO:0000313" key="6">
    <source>
        <dbReference type="EMBL" id="KAK6191545.1"/>
    </source>
</evidence>
<dbReference type="InterPro" id="IPR008422">
    <property type="entry name" value="KN_HD"/>
</dbReference>
<gene>
    <name evidence="6" type="ORF">SNE40_003207</name>
</gene>
<dbReference type="GO" id="GO:0000978">
    <property type="term" value="F:RNA polymerase II cis-regulatory region sequence-specific DNA binding"/>
    <property type="evidence" value="ECO:0007669"/>
    <property type="project" value="TreeGrafter"/>
</dbReference>
<evidence type="ECO:0000256" key="3">
    <source>
        <dbReference type="ARBA" id="ARBA00023242"/>
    </source>
</evidence>
<dbReference type="EMBL" id="JAZGQO010000002">
    <property type="protein sequence ID" value="KAK6191545.1"/>
    <property type="molecule type" value="Genomic_DNA"/>
</dbReference>
<dbReference type="PANTHER" id="PTHR10390">
    <property type="entry name" value="HOMEOBOX PROTEIN SIX"/>
    <property type="match status" value="1"/>
</dbReference>
<feature type="DNA-binding region" description="Homeobox" evidence="4">
    <location>
        <begin position="146"/>
        <end position="208"/>
    </location>
</feature>
<evidence type="ECO:0000256" key="2">
    <source>
        <dbReference type="ARBA" id="ARBA00023155"/>
    </source>
</evidence>
<reference evidence="6 7" key="1">
    <citation type="submission" date="2024-01" db="EMBL/GenBank/DDBJ databases">
        <title>The genome of the rayed Mediterranean limpet Patella caerulea (Linnaeus, 1758).</title>
        <authorList>
            <person name="Anh-Thu Weber A."/>
            <person name="Halstead-Nussloch G."/>
        </authorList>
    </citation>
    <scope>NUCLEOTIDE SEQUENCE [LARGE SCALE GENOMIC DNA]</scope>
    <source>
        <strain evidence="6">AATW-2023a</strain>
        <tissue evidence="6">Whole specimen</tissue>
    </source>
</reference>
<dbReference type="PANTHER" id="PTHR10390:SF61">
    <property type="entry name" value="HOMEOBOX PROTEIN SIX2"/>
    <property type="match status" value="1"/>
</dbReference>
<feature type="domain" description="Homeobox" evidence="5">
    <location>
        <begin position="144"/>
        <end position="207"/>
    </location>
</feature>
<dbReference type="GO" id="GO:0005634">
    <property type="term" value="C:nucleus"/>
    <property type="evidence" value="ECO:0007669"/>
    <property type="project" value="UniProtKB-SubCell"/>
</dbReference>